<dbReference type="CDD" id="cd00568">
    <property type="entry name" value="TPP_enzymes"/>
    <property type="match status" value="1"/>
</dbReference>
<dbReference type="PANTHER" id="PTHR18968:SF13">
    <property type="entry name" value="ACETOLACTATE SYNTHASE CATALYTIC SUBUNIT, MITOCHONDRIAL"/>
    <property type="match status" value="1"/>
</dbReference>
<dbReference type="OrthoDB" id="4494979at2"/>
<keyword evidence="3 4" id="KW-0786">Thiamine pyrophosphate</keyword>
<dbReference type="PROSITE" id="PS00187">
    <property type="entry name" value="TPP_ENZYMES"/>
    <property type="match status" value="1"/>
</dbReference>
<dbReference type="Gene3D" id="3.40.50.970">
    <property type="match status" value="2"/>
</dbReference>
<accession>G7V8H9</accession>
<evidence type="ECO:0000313" key="8">
    <source>
        <dbReference type="EMBL" id="AER67440.1"/>
    </source>
</evidence>
<evidence type="ECO:0000256" key="4">
    <source>
        <dbReference type="RuleBase" id="RU362132"/>
    </source>
</evidence>
<feature type="domain" description="Thiamine pyrophosphate enzyme N-terminal TPP-binding" evidence="7">
    <location>
        <begin position="17"/>
        <end position="132"/>
    </location>
</feature>
<evidence type="ECO:0000256" key="3">
    <source>
        <dbReference type="ARBA" id="ARBA00023052"/>
    </source>
</evidence>
<dbReference type="GO" id="GO:0009099">
    <property type="term" value="P:L-valine biosynthetic process"/>
    <property type="evidence" value="ECO:0007669"/>
    <property type="project" value="TreeGrafter"/>
</dbReference>
<dbReference type="GO" id="GO:0000287">
    <property type="term" value="F:magnesium ion binding"/>
    <property type="evidence" value="ECO:0007669"/>
    <property type="project" value="InterPro"/>
</dbReference>
<feature type="domain" description="Thiamine pyrophosphate enzyme TPP-binding" evidence="6">
    <location>
        <begin position="415"/>
        <end position="555"/>
    </location>
</feature>
<evidence type="ECO:0000259" key="6">
    <source>
        <dbReference type="Pfam" id="PF02775"/>
    </source>
</evidence>
<dbReference type="InterPro" id="IPR011766">
    <property type="entry name" value="TPP_enzyme_TPP-bd"/>
</dbReference>
<feature type="domain" description="Thiamine pyrophosphate enzyme central" evidence="5">
    <location>
        <begin position="209"/>
        <end position="345"/>
    </location>
</feature>
<proteinExistence type="inferred from homology"/>
<reference evidence="8 9" key="2">
    <citation type="journal article" date="2012" name="Stand. Genomic Sci.">
        <title>Genome sequence of the moderately thermophilic, amino-acid-degrading and sulfur-reducing bacterium Thermovirga lienii type strain (Cas60314(T)).</title>
        <authorList>
            <person name="Goker M."/>
            <person name="Saunders E."/>
            <person name="Lapidus A."/>
            <person name="Nolan M."/>
            <person name="Lucas S."/>
            <person name="Hammon N."/>
            <person name="Deshpande S."/>
            <person name="Cheng J.F."/>
            <person name="Han C."/>
            <person name="Tapia R."/>
            <person name="Goodwin L.A."/>
            <person name="Pitluck S."/>
            <person name="Liolios K."/>
            <person name="Mavromatis K."/>
            <person name="Pagani I."/>
            <person name="Ivanova N."/>
            <person name="Mikhailova N."/>
            <person name="Pati A."/>
            <person name="Chen A."/>
            <person name="Palaniappan K."/>
            <person name="Land M."/>
            <person name="Chang Y.J."/>
            <person name="Jeffries C.D."/>
            <person name="Brambilla E.M."/>
            <person name="Rohde M."/>
            <person name="Spring S."/>
            <person name="Detter J.C."/>
            <person name="Woyke T."/>
            <person name="Bristow J."/>
            <person name="Eisen J.A."/>
            <person name="Markowitz V."/>
            <person name="Hugenholtz P."/>
            <person name="Kyrpides N.C."/>
            <person name="Klenk H.P."/>
        </authorList>
    </citation>
    <scope>NUCLEOTIDE SEQUENCE [LARGE SCALE GENOMIC DNA]</scope>
    <source>
        <strain evidence="9">ATCC BAA-1197 / DSM 17291 / Cas60314</strain>
    </source>
</reference>
<dbReference type="GO" id="GO:0005948">
    <property type="term" value="C:acetolactate synthase complex"/>
    <property type="evidence" value="ECO:0007669"/>
    <property type="project" value="TreeGrafter"/>
</dbReference>
<dbReference type="InterPro" id="IPR029035">
    <property type="entry name" value="DHS-like_NAD/FAD-binding_dom"/>
</dbReference>
<dbReference type="Pfam" id="PF00205">
    <property type="entry name" value="TPP_enzyme_M"/>
    <property type="match status" value="1"/>
</dbReference>
<dbReference type="PANTHER" id="PTHR18968">
    <property type="entry name" value="THIAMINE PYROPHOSPHATE ENZYMES"/>
    <property type="match status" value="1"/>
</dbReference>
<sequence>MNKLVKGYCQERGARCMTGARIILEMLRSYGVKCVFGLPGETTLGWYLEWKDFPDVEYVLVRDERSASFMAEAYARATNKPGVFEVPSPGVTHCVPGIAEAFKGSMPVICFSSDIPYNWDKRNMLTGCDQPALFNGIVKESMTVTKAEDIPFLLRRAFRIATTGRPGPVHVRIPQDIFYQNVDVKDIYAQKEFAQFPSHRCVAEYEAMAKAIDLLSEAKSPLMCLGQGALVSMAWDEAVELAEILSIPVGTTMTGKGAFPESHPLSIGVIGSRGGTSFSNSFVEEADVIFYVGSNTDSATTNAWRLPDPASGKRFIQLDIAGVDVGNMYSLDVVLIGDAKATLREMVKIAKKKGRFPIRKREAEIKRKRAYFEKELNKYIDSDESLINPLFFIRELSRKLPSQSHIICDPGVGGIYTAAFFRQEEAGRRLYFNYSMGALGYALPGAIGVAASEPGRCTVVMTGDGSMGFTCGELETISRLGWNIKVFLFQNDSFGWIRGEESLICGFGPFATDFAPVDYSKVAEGFGIRAYKVKDHEELPQVLTEVFSTTTPCFITLRVTTQDKLVPPVPKWVAVGRQRGLKCIY</sequence>
<protein>
    <submittedName>
        <fullName evidence="8">Thiamine pyrophosphate central domain-containing protein</fullName>
    </submittedName>
</protein>
<comment type="similarity">
    <text evidence="2 4">Belongs to the TPP enzyme family.</text>
</comment>
<dbReference type="EMBL" id="CP003096">
    <property type="protein sequence ID" value="AER67440.1"/>
    <property type="molecule type" value="Genomic_DNA"/>
</dbReference>
<dbReference type="GO" id="GO:0009097">
    <property type="term" value="P:isoleucine biosynthetic process"/>
    <property type="evidence" value="ECO:0007669"/>
    <property type="project" value="TreeGrafter"/>
</dbReference>
<dbReference type="AlphaFoldDB" id="G7V8H9"/>
<dbReference type="Pfam" id="PF02775">
    <property type="entry name" value="TPP_enzyme_C"/>
    <property type="match status" value="1"/>
</dbReference>
<evidence type="ECO:0000259" key="7">
    <source>
        <dbReference type="Pfam" id="PF02776"/>
    </source>
</evidence>
<dbReference type="CDD" id="cd07035">
    <property type="entry name" value="TPP_PYR_POX_like"/>
    <property type="match status" value="1"/>
</dbReference>
<evidence type="ECO:0000256" key="2">
    <source>
        <dbReference type="ARBA" id="ARBA00007812"/>
    </source>
</evidence>
<dbReference type="Pfam" id="PF02776">
    <property type="entry name" value="TPP_enzyme_N"/>
    <property type="match status" value="1"/>
</dbReference>
<dbReference type="InterPro" id="IPR012001">
    <property type="entry name" value="Thiamin_PyroP_enz_TPP-bd_dom"/>
</dbReference>
<dbReference type="GO" id="GO:0003984">
    <property type="term" value="F:acetolactate synthase activity"/>
    <property type="evidence" value="ECO:0007669"/>
    <property type="project" value="TreeGrafter"/>
</dbReference>
<dbReference type="InterPro" id="IPR000399">
    <property type="entry name" value="TPP-bd_CS"/>
</dbReference>
<dbReference type="STRING" id="580340.Tlie_1718"/>
<dbReference type="KEGG" id="tli:Tlie_1718"/>
<dbReference type="SUPFAM" id="SSF52467">
    <property type="entry name" value="DHS-like NAD/FAD-binding domain"/>
    <property type="match status" value="1"/>
</dbReference>
<evidence type="ECO:0000313" key="9">
    <source>
        <dbReference type="Proteomes" id="UP000005868"/>
    </source>
</evidence>
<keyword evidence="9" id="KW-1185">Reference proteome</keyword>
<comment type="cofactor">
    <cofactor evidence="1">
        <name>thiamine diphosphate</name>
        <dbReference type="ChEBI" id="CHEBI:58937"/>
    </cofactor>
</comment>
<dbReference type="SUPFAM" id="SSF52518">
    <property type="entry name" value="Thiamin diphosphate-binding fold (THDP-binding)"/>
    <property type="match status" value="2"/>
</dbReference>
<gene>
    <name evidence="8" type="ordered locus">Tlie_1718</name>
</gene>
<dbReference type="GO" id="GO:0030976">
    <property type="term" value="F:thiamine pyrophosphate binding"/>
    <property type="evidence" value="ECO:0007669"/>
    <property type="project" value="InterPro"/>
</dbReference>
<dbReference type="InterPro" id="IPR029061">
    <property type="entry name" value="THDP-binding"/>
</dbReference>
<dbReference type="Proteomes" id="UP000005868">
    <property type="component" value="Chromosome"/>
</dbReference>
<dbReference type="eggNOG" id="COG0028">
    <property type="taxonomic scope" value="Bacteria"/>
</dbReference>
<organism evidence="8 9">
    <name type="scientific">Thermovirga lienii (strain ATCC BAA-1197 / DSM 17291 / Cas60314)</name>
    <dbReference type="NCBI Taxonomy" id="580340"/>
    <lineage>
        <taxon>Bacteria</taxon>
        <taxon>Thermotogati</taxon>
        <taxon>Synergistota</taxon>
        <taxon>Synergistia</taxon>
        <taxon>Synergistales</taxon>
        <taxon>Thermovirgaceae</taxon>
        <taxon>Thermovirga</taxon>
    </lineage>
</organism>
<dbReference type="Gene3D" id="3.40.50.1220">
    <property type="entry name" value="TPP-binding domain"/>
    <property type="match status" value="1"/>
</dbReference>
<dbReference type="InterPro" id="IPR012000">
    <property type="entry name" value="Thiamin_PyroP_enz_cen_dom"/>
</dbReference>
<dbReference type="HOGENOM" id="CLU_013748_3_1_0"/>
<evidence type="ECO:0000256" key="1">
    <source>
        <dbReference type="ARBA" id="ARBA00001964"/>
    </source>
</evidence>
<reference evidence="9" key="1">
    <citation type="submission" date="2011-10" db="EMBL/GenBank/DDBJ databases">
        <title>The complete genome of chromosome of Thermovirga lienii DSM 17291.</title>
        <authorList>
            <consortium name="US DOE Joint Genome Institute (JGI-PGF)"/>
            <person name="Lucas S."/>
            <person name="Copeland A."/>
            <person name="Lapidus A."/>
            <person name="Glavina del Rio T."/>
            <person name="Dalin E."/>
            <person name="Tice H."/>
            <person name="Bruce D."/>
            <person name="Goodwin L."/>
            <person name="Pitluck S."/>
            <person name="Peters L."/>
            <person name="Mikhailova N."/>
            <person name="Saunders E."/>
            <person name="Kyrpides N."/>
            <person name="Mavromatis K."/>
            <person name="Ivanova N."/>
            <person name="Last F.I."/>
            <person name="Brettin T."/>
            <person name="Detter J.C."/>
            <person name="Han C."/>
            <person name="Larimer F."/>
            <person name="Land M."/>
            <person name="Hauser L."/>
            <person name="Markowitz V."/>
            <person name="Cheng J.-F."/>
            <person name="Hugenholtz P."/>
            <person name="Woyke T."/>
            <person name="Wu D."/>
            <person name="Spring S."/>
            <person name="Schroeder M."/>
            <person name="Brambilla E.-M."/>
            <person name="Klenk H.-P."/>
            <person name="Eisen J.A."/>
        </authorList>
    </citation>
    <scope>NUCLEOTIDE SEQUENCE [LARGE SCALE GENOMIC DNA]</scope>
    <source>
        <strain evidence="9">ATCC BAA-1197 / DSM 17291 / Cas60314</strain>
    </source>
</reference>
<name>G7V8H9_THELD</name>
<dbReference type="GO" id="GO:0050660">
    <property type="term" value="F:flavin adenine dinucleotide binding"/>
    <property type="evidence" value="ECO:0007669"/>
    <property type="project" value="TreeGrafter"/>
</dbReference>
<dbReference type="InterPro" id="IPR045229">
    <property type="entry name" value="TPP_enz"/>
</dbReference>
<evidence type="ECO:0000259" key="5">
    <source>
        <dbReference type="Pfam" id="PF00205"/>
    </source>
</evidence>